<sequence>MLLKLQPVVLLALVARDASSLSLGRFNVSRSTQLLTDHSRQDPFASTSQPREVVISIFRPASNTCTTYAPTPYMPLKTAQFEDAKLGAAYGLPAGTITNLTLDLTTCNTTTDPTDPTPPTTILFSPALGTPRHFYTLLAAALASATRATVITIDHPHDADIVEYPNGTLVAGIDISSSADILLAVATRAQDMRFVLDTLAPPTHPPSCGGGGAPPPVLAIGHSLGGAAALLASSQDSRIAGAVNIDGSVFFPSNRPSSSRTMARI</sequence>
<dbReference type="SUPFAM" id="SSF53474">
    <property type="entry name" value="alpha/beta-Hydrolases"/>
    <property type="match status" value="1"/>
</dbReference>
<evidence type="ECO:0000313" key="7">
    <source>
        <dbReference type="Proteomes" id="UP001521184"/>
    </source>
</evidence>
<evidence type="ECO:0000256" key="5">
    <source>
        <dbReference type="SAM" id="SignalP"/>
    </source>
</evidence>
<feature type="signal peptide" evidence="5">
    <location>
        <begin position="1"/>
        <end position="20"/>
    </location>
</feature>
<feature type="chain" id="PRO_5047049694" description="1-alkyl-2-acetylglycerophosphocholine esterase" evidence="5">
    <location>
        <begin position="21"/>
        <end position="265"/>
    </location>
</feature>
<keyword evidence="4" id="KW-0443">Lipid metabolism</keyword>
<dbReference type="InterPro" id="IPR029058">
    <property type="entry name" value="AB_hydrolase_fold"/>
</dbReference>
<dbReference type="PANTHER" id="PTHR10272">
    <property type="entry name" value="PLATELET-ACTIVATING FACTOR ACETYLHYDROLASE"/>
    <property type="match status" value="1"/>
</dbReference>
<dbReference type="Gene3D" id="3.40.50.1820">
    <property type="entry name" value="alpha/beta hydrolase"/>
    <property type="match status" value="1"/>
</dbReference>
<keyword evidence="7" id="KW-1185">Reference proteome</keyword>
<protein>
    <recommendedName>
        <fullName evidence="1">1-alkyl-2-acetylglycerophosphocholine esterase</fullName>
        <ecNumber evidence="1">3.1.1.47</ecNumber>
    </recommendedName>
</protein>
<name>A0ABR3TXY7_9PEZI</name>
<comment type="caution">
    <text evidence="6">The sequence shown here is derived from an EMBL/GenBank/DDBJ whole genome shotgun (WGS) entry which is preliminary data.</text>
</comment>
<proteinExistence type="predicted"/>
<dbReference type="Proteomes" id="UP001521184">
    <property type="component" value="Unassembled WGS sequence"/>
</dbReference>
<dbReference type="EMBL" id="JAKEKT020000013">
    <property type="protein sequence ID" value="KAL1647133.1"/>
    <property type="molecule type" value="Genomic_DNA"/>
</dbReference>
<evidence type="ECO:0000256" key="3">
    <source>
        <dbReference type="ARBA" id="ARBA00022963"/>
    </source>
</evidence>
<evidence type="ECO:0000256" key="2">
    <source>
        <dbReference type="ARBA" id="ARBA00022801"/>
    </source>
</evidence>
<reference evidence="6 7" key="1">
    <citation type="journal article" date="2023" name="Plant Dis.">
        <title>First Report of Diplodia intermedia Causing Canker and Dieback Diseases on Apple Trees in Canada.</title>
        <authorList>
            <person name="Ellouze W."/>
            <person name="Ilyukhin E."/>
            <person name="Sulman M."/>
            <person name="Ali S."/>
        </authorList>
    </citation>
    <scope>NUCLEOTIDE SEQUENCE [LARGE SCALE GENOMIC DNA]</scope>
    <source>
        <strain evidence="6 7">M45-28</strain>
    </source>
</reference>
<evidence type="ECO:0000256" key="1">
    <source>
        <dbReference type="ARBA" id="ARBA00013201"/>
    </source>
</evidence>
<organism evidence="6 7">
    <name type="scientific">Diplodia intermedia</name>
    <dbReference type="NCBI Taxonomy" id="856260"/>
    <lineage>
        <taxon>Eukaryota</taxon>
        <taxon>Fungi</taxon>
        <taxon>Dikarya</taxon>
        <taxon>Ascomycota</taxon>
        <taxon>Pezizomycotina</taxon>
        <taxon>Dothideomycetes</taxon>
        <taxon>Dothideomycetes incertae sedis</taxon>
        <taxon>Botryosphaeriales</taxon>
        <taxon>Botryosphaeriaceae</taxon>
        <taxon>Diplodia</taxon>
    </lineage>
</organism>
<evidence type="ECO:0000256" key="4">
    <source>
        <dbReference type="ARBA" id="ARBA00023098"/>
    </source>
</evidence>
<evidence type="ECO:0000313" key="6">
    <source>
        <dbReference type="EMBL" id="KAL1647133.1"/>
    </source>
</evidence>
<keyword evidence="2" id="KW-0378">Hydrolase</keyword>
<dbReference type="EC" id="3.1.1.47" evidence="1"/>
<keyword evidence="5" id="KW-0732">Signal</keyword>
<keyword evidence="3" id="KW-0442">Lipid degradation</keyword>
<accession>A0ABR3TXY7</accession>
<gene>
    <name evidence="6" type="ORF">SLS58_002904</name>
</gene>
<dbReference type="PANTHER" id="PTHR10272:SF14">
    <property type="entry name" value="PAF ACETYLHYDROLASE FAMILY PROTEIN"/>
    <property type="match status" value="1"/>
</dbReference>